<feature type="non-terminal residue" evidence="2">
    <location>
        <position position="59"/>
    </location>
</feature>
<gene>
    <name evidence="2" type="ORF">IRJ41_003219</name>
</gene>
<evidence type="ECO:0000313" key="2">
    <source>
        <dbReference type="EMBL" id="KAI7809238.1"/>
    </source>
</evidence>
<proteinExistence type="predicted"/>
<keyword evidence="3" id="KW-1185">Reference proteome</keyword>
<name>A0A9W7WW06_TRIRA</name>
<dbReference type="EMBL" id="JAFHDT010000005">
    <property type="protein sequence ID" value="KAI7809238.1"/>
    <property type="molecule type" value="Genomic_DNA"/>
</dbReference>
<organism evidence="2 3">
    <name type="scientific">Triplophysa rosa</name>
    <name type="common">Cave loach</name>
    <dbReference type="NCBI Taxonomy" id="992332"/>
    <lineage>
        <taxon>Eukaryota</taxon>
        <taxon>Metazoa</taxon>
        <taxon>Chordata</taxon>
        <taxon>Craniata</taxon>
        <taxon>Vertebrata</taxon>
        <taxon>Euteleostomi</taxon>
        <taxon>Actinopterygii</taxon>
        <taxon>Neopterygii</taxon>
        <taxon>Teleostei</taxon>
        <taxon>Ostariophysi</taxon>
        <taxon>Cypriniformes</taxon>
        <taxon>Nemacheilidae</taxon>
        <taxon>Triplophysa</taxon>
    </lineage>
</organism>
<feature type="non-terminal residue" evidence="2">
    <location>
        <position position="1"/>
    </location>
</feature>
<dbReference type="Proteomes" id="UP001059041">
    <property type="component" value="Linkage Group LG5"/>
</dbReference>
<feature type="region of interest" description="Disordered" evidence="1">
    <location>
        <begin position="9"/>
        <end position="59"/>
    </location>
</feature>
<dbReference type="AlphaFoldDB" id="A0A9W7WW06"/>
<evidence type="ECO:0000313" key="3">
    <source>
        <dbReference type="Proteomes" id="UP001059041"/>
    </source>
</evidence>
<protein>
    <submittedName>
        <fullName evidence="2">Uncharacterized protein</fullName>
    </submittedName>
</protein>
<comment type="caution">
    <text evidence="2">The sequence shown here is derived from an EMBL/GenBank/DDBJ whole genome shotgun (WGS) entry which is preliminary data.</text>
</comment>
<evidence type="ECO:0000256" key="1">
    <source>
        <dbReference type="SAM" id="MobiDB-lite"/>
    </source>
</evidence>
<reference evidence="2" key="1">
    <citation type="submission" date="2021-02" db="EMBL/GenBank/DDBJ databases">
        <title>Comparative genomics reveals that relaxation of natural selection precedes convergent phenotypic evolution of cavefish.</title>
        <authorList>
            <person name="Peng Z."/>
        </authorList>
    </citation>
    <scope>NUCLEOTIDE SEQUENCE</scope>
    <source>
        <tissue evidence="2">Muscle</tissue>
    </source>
</reference>
<sequence>TMSLYRMLKSLTGGGSPESSCVSMRSDGSMGDPPNFSSGDCCDADVRNTTDGSKDSIFQ</sequence>
<accession>A0A9W7WW06</accession>
<feature type="compositionally biased region" description="Basic and acidic residues" evidence="1">
    <location>
        <begin position="44"/>
        <end position="59"/>
    </location>
</feature>